<feature type="domain" description="HTH LytTR-type" evidence="3">
    <location>
        <begin position="150"/>
        <end position="253"/>
    </location>
</feature>
<keyword evidence="1" id="KW-0597">Phosphoprotein</keyword>
<evidence type="ECO:0000313" key="4">
    <source>
        <dbReference type="EMBL" id="GCC52016.1"/>
    </source>
</evidence>
<dbReference type="SUPFAM" id="SSF52172">
    <property type="entry name" value="CheY-like"/>
    <property type="match status" value="1"/>
</dbReference>
<keyword evidence="5" id="KW-1185">Reference proteome</keyword>
<evidence type="ECO:0000259" key="2">
    <source>
        <dbReference type="PROSITE" id="PS50110"/>
    </source>
</evidence>
<dbReference type="InterPro" id="IPR011006">
    <property type="entry name" value="CheY-like_superfamily"/>
</dbReference>
<feature type="domain" description="Response regulatory" evidence="2">
    <location>
        <begin position="8"/>
        <end position="121"/>
    </location>
</feature>
<dbReference type="GO" id="GO:0003677">
    <property type="term" value="F:DNA binding"/>
    <property type="evidence" value="ECO:0007669"/>
    <property type="project" value="UniProtKB-KW"/>
</dbReference>
<dbReference type="SMART" id="SM00448">
    <property type="entry name" value="REC"/>
    <property type="match status" value="1"/>
</dbReference>
<name>A0A401UAT0_9BACT</name>
<proteinExistence type="predicted"/>
<gene>
    <name evidence="4" type="ORF">SanaruYs_22480</name>
</gene>
<dbReference type="InterPro" id="IPR001789">
    <property type="entry name" value="Sig_transdc_resp-reg_receiver"/>
</dbReference>
<sequence length="257" mass="29644">MKMYQPIKVVLVDDEKHCTESLSIQLEQLDIPTIVLGKFNDPLTAMAFLKENSCDMLFLDIEMPAMSGFDLLNRLNRFSFDVVFTTAYDQYAIKAFQFSALSYLLKPIDEIELTDCINRWLEKKQKTLQTDQFSFMLDMLKNSAKLQTKVALPTTDGLEFIEITKIIRCQAESNYTHIYLQDNISFLICRTLKDVDSILRPNGFLRIHQSHLVNPQHLKRYVRSDGGYVVMSDDAQLSISKANKQQVLEVVNAIERL</sequence>
<dbReference type="PROSITE" id="PS50110">
    <property type="entry name" value="RESPONSE_REGULATORY"/>
    <property type="match status" value="1"/>
</dbReference>
<dbReference type="RefSeq" id="WP_127122670.1">
    <property type="nucleotide sequence ID" value="NZ_BHXQ01000004.1"/>
</dbReference>
<dbReference type="EMBL" id="BHXQ01000004">
    <property type="protein sequence ID" value="GCC52016.1"/>
    <property type="molecule type" value="Genomic_DNA"/>
</dbReference>
<accession>A0A401UAT0</accession>
<dbReference type="Pfam" id="PF04397">
    <property type="entry name" value="LytTR"/>
    <property type="match status" value="1"/>
</dbReference>
<evidence type="ECO:0000256" key="1">
    <source>
        <dbReference type="PROSITE-ProRule" id="PRU00169"/>
    </source>
</evidence>
<evidence type="ECO:0000259" key="3">
    <source>
        <dbReference type="PROSITE" id="PS50930"/>
    </source>
</evidence>
<reference evidence="4 5" key="1">
    <citation type="submission" date="2018-11" db="EMBL/GenBank/DDBJ databases">
        <title>Chryseotalea sanarue gen. nov., sp., nov., a member of the family Cytophagaceae, isolated from a brackish lake in Hamamatsu Japan.</title>
        <authorList>
            <person name="Maejima Y."/>
            <person name="Iino T."/>
            <person name="Muraguchi Y."/>
            <person name="Fukuda K."/>
            <person name="Ohkuma M."/>
            <person name="Moriuchi R."/>
            <person name="Dohra H."/>
            <person name="Kimbara K."/>
            <person name="Shintani M."/>
        </authorList>
    </citation>
    <scope>NUCLEOTIDE SEQUENCE [LARGE SCALE GENOMIC DNA]</scope>
    <source>
        <strain evidence="4 5">Ys</strain>
    </source>
</reference>
<feature type="modified residue" description="4-aspartylphosphate" evidence="1">
    <location>
        <position position="60"/>
    </location>
</feature>
<dbReference type="Gene3D" id="3.40.50.2300">
    <property type="match status" value="1"/>
</dbReference>
<dbReference type="SMART" id="SM00850">
    <property type="entry name" value="LytTR"/>
    <property type="match status" value="1"/>
</dbReference>
<dbReference type="InterPro" id="IPR046947">
    <property type="entry name" value="LytR-like"/>
</dbReference>
<dbReference type="Gene3D" id="2.40.50.1020">
    <property type="entry name" value="LytTr DNA-binding domain"/>
    <property type="match status" value="1"/>
</dbReference>
<dbReference type="GO" id="GO:0000156">
    <property type="term" value="F:phosphorelay response regulator activity"/>
    <property type="evidence" value="ECO:0007669"/>
    <property type="project" value="InterPro"/>
</dbReference>
<organism evidence="4 5">
    <name type="scientific">Chryseotalea sanaruensis</name>
    <dbReference type="NCBI Taxonomy" id="2482724"/>
    <lineage>
        <taxon>Bacteria</taxon>
        <taxon>Pseudomonadati</taxon>
        <taxon>Bacteroidota</taxon>
        <taxon>Cytophagia</taxon>
        <taxon>Cytophagales</taxon>
        <taxon>Chryseotaleaceae</taxon>
        <taxon>Chryseotalea</taxon>
    </lineage>
</organism>
<dbReference type="Proteomes" id="UP000288227">
    <property type="component" value="Unassembled WGS sequence"/>
</dbReference>
<evidence type="ECO:0000313" key="5">
    <source>
        <dbReference type="Proteomes" id="UP000288227"/>
    </source>
</evidence>
<dbReference type="AlphaFoldDB" id="A0A401UAT0"/>
<comment type="caution">
    <text evidence="4">The sequence shown here is derived from an EMBL/GenBank/DDBJ whole genome shotgun (WGS) entry which is preliminary data.</text>
</comment>
<keyword evidence="4" id="KW-0238">DNA-binding</keyword>
<dbReference type="PANTHER" id="PTHR37299:SF1">
    <property type="entry name" value="STAGE 0 SPORULATION PROTEIN A HOMOLOG"/>
    <property type="match status" value="1"/>
</dbReference>
<dbReference type="Pfam" id="PF00072">
    <property type="entry name" value="Response_reg"/>
    <property type="match status" value="1"/>
</dbReference>
<dbReference type="PROSITE" id="PS50930">
    <property type="entry name" value="HTH_LYTTR"/>
    <property type="match status" value="1"/>
</dbReference>
<dbReference type="PANTHER" id="PTHR37299">
    <property type="entry name" value="TRANSCRIPTIONAL REGULATOR-RELATED"/>
    <property type="match status" value="1"/>
</dbReference>
<dbReference type="InterPro" id="IPR007492">
    <property type="entry name" value="LytTR_DNA-bd_dom"/>
</dbReference>
<protein>
    <submittedName>
        <fullName evidence="4">DNA-binding response regulator</fullName>
    </submittedName>
</protein>
<dbReference type="OrthoDB" id="1646880at2"/>